<organism evidence="7 8">
    <name type="scientific">Eremothecium sinecaudum</name>
    <dbReference type="NCBI Taxonomy" id="45286"/>
    <lineage>
        <taxon>Eukaryota</taxon>
        <taxon>Fungi</taxon>
        <taxon>Dikarya</taxon>
        <taxon>Ascomycota</taxon>
        <taxon>Saccharomycotina</taxon>
        <taxon>Saccharomycetes</taxon>
        <taxon>Saccharomycetales</taxon>
        <taxon>Saccharomycetaceae</taxon>
        <taxon>Eremothecium</taxon>
    </lineage>
</organism>
<evidence type="ECO:0000256" key="4">
    <source>
        <dbReference type="ARBA" id="ARBA00022801"/>
    </source>
</evidence>
<dbReference type="InterPro" id="IPR036005">
    <property type="entry name" value="Creatinase/aminopeptidase-like"/>
</dbReference>
<evidence type="ECO:0000256" key="1">
    <source>
        <dbReference type="ARBA" id="ARBA00001936"/>
    </source>
</evidence>
<evidence type="ECO:0000256" key="5">
    <source>
        <dbReference type="ARBA" id="ARBA00023211"/>
    </source>
</evidence>
<dbReference type="Gene3D" id="3.90.230.10">
    <property type="entry name" value="Creatinase/methionine aminopeptidase superfamily"/>
    <property type="match status" value="1"/>
</dbReference>
<evidence type="ECO:0000313" key="7">
    <source>
        <dbReference type="EMBL" id="AMD22346.1"/>
    </source>
</evidence>
<evidence type="ECO:0000256" key="3">
    <source>
        <dbReference type="ARBA" id="ARBA00022723"/>
    </source>
</evidence>
<dbReference type="Proteomes" id="UP000243052">
    <property type="component" value="Chromosome vii"/>
</dbReference>
<protein>
    <submittedName>
        <fullName evidence="7">HGR007Wp</fullName>
    </submittedName>
</protein>
<dbReference type="InterPro" id="IPR052433">
    <property type="entry name" value="X-Pro_dipept-like"/>
</dbReference>
<evidence type="ECO:0000259" key="6">
    <source>
        <dbReference type="SMART" id="SM01011"/>
    </source>
</evidence>
<keyword evidence="4" id="KW-0378">Hydrolase</keyword>
<dbReference type="EMBL" id="CP014247">
    <property type="protein sequence ID" value="AMD22346.1"/>
    <property type="molecule type" value="Genomic_DNA"/>
</dbReference>
<dbReference type="InterPro" id="IPR007865">
    <property type="entry name" value="Aminopep_P_N"/>
</dbReference>
<gene>
    <name evidence="7" type="ORF">AW171_hschr74378</name>
</gene>
<dbReference type="CDD" id="cd01087">
    <property type="entry name" value="Prolidase"/>
    <property type="match status" value="1"/>
</dbReference>
<sequence>MFHSLKQLTYKAFTSRNFVTAETGGETSSEELLSKKYPAKAHNCTVKLNLKSRKTNLELEKTAVYIAGEALEPIKYSDQTKAFRQNRYFFYLSGCEIPSCSLLFDFKTDKLTLYLPNVDEESILWSGKPISLKEAAERYDVDEVLYESSIAKDLKALKNYAIYTTDTDNVKDRSIKKLLIEKDPDFFFALDEARMIKDDYEIALLRKACKITDNCHLAVMSSLPIEKNEMHLHAEFTYNAIRQGSKTQGYDPICCSGTNCSTLHYTKNDEPFADRRSVLIDAGAEWKNYTADVTRCFPINGQWEKEHLEIYETVLDMQLQVMKAIAPGVLWDTLHILAHKVLIERFLKLGIFKSSYSVEEILKRKASVAFFPHGLGHLLGLDTHDVGGQPNYDDPDPLLKYLRLRRALQKGMVVTNEPGCYFNKFLIERFLEQHPERLEVVDVKTMEKYMHIGGVRIEDDVLVTSTGHENLTKVTKDPDEIARIVQKGLSNGHRFVYNRS</sequence>
<name>A0A0X8HV76_9SACH</name>
<accession>A0A0X8HV76</accession>
<keyword evidence="5" id="KW-0464">Manganese</keyword>
<reference evidence="7 8" key="1">
    <citation type="submission" date="2016-01" db="EMBL/GenBank/DDBJ databases">
        <title>Genome sequence of the yeast Holleya sinecauda.</title>
        <authorList>
            <person name="Dietrich F.S."/>
        </authorList>
    </citation>
    <scope>NUCLEOTIDE SEQUENCE [LARGE SCALE GENOMIC DNA]</scope>
    <source>
        <strain evidence="7 8">ATCC 58844</strain>
    </source>
</reference>
<dbReference type="SUPFAM" id="SSF55920">
    <property type="entry name" value="Creatinase/aminopeptidase"/>
    <property type="match status" value="1"/>
</dbReference>
<dbReference type="InterPro" id="IPR000994">
    <property type="entry name" value="Pept_M24"/>
</dbReference>
<dbReference type="GO" id="GO:0030145">
    <property type="term" value="F:manganese ion binding"/>
    <property type="evidence" value="ECO:0007669"/>
    <property type="project" value="InterPro"/>
</dbReference>
<dbReference type="Pfam" id="PF05195">
    <property type="entry name" value="AMP_N"/>
    <property type="match status" value="1"/>
</dbReference>
<keyword evidence="3" id="KW-0479">Metal-binding</keyword>
<dbReference type="RefSeq" id="XP_017989342.1">
    <property type="nucleotide sequence ID" value="XM_018133853.1"/>
</dbReference>
<dbReference type="OrthoDB" id="10261878at2759"/>
<dbReference type="GO" id="GO:0006508">
    <property type="term" value="P:proteolysis"/>
    <property type="evidence" value="ECO:0007669"/>
    <property type="project" value="TreeGrafter"/>
</dbReference>
<dbReference type="Pfam" id="PF00557">
    <property type="entry name" value="Peptidase_M24"/>
    <property type="match status" value="1"/>
</dbReference>
<dbReference type="GeneID" id="28725693"/>
<feature type="domain" description="Aminopeptidase P N-terminal" evidence="6">
    <location>
        <begin position="37"/>
        <end position="172"/>
    </location>
</feature>
<dbReference type="InterPro" id="IPR029149">
    <property type="entry name" value="Creatin/AminoP/Spt16_N"/>
</dbReference>
<dbReference type="SMART" id="SM01011">
    <property type="entry name" value="AMP_N"/>
    <property type="match status" value="1"/>
</dbReference>
<comment type="similarity">
    <text evidence="2">Belongs to the peptidase M24B family.</text>
</comment>
<evidence type="ECO:0000313" key="8">
    <source>
        <dbReference type="Proteomes" id="UP000243052"/>
    </source>
</evidence>
<keyword evidence="8" id="KW-1185">Reference proteome</keyword>
<proteinExistence type="inferred from homology"/>
<dbReference type="PANTHER" id="PTHR43226">
    <property type="entry name" value="XAA-PRO AMINOPEPTIDASE 3"/>
    <property type="match status" value="1"/>
</dbReference>
<dbReference type="GO" id="GO:0070006">
    <property type="term" value="F:metalloaminopeptidase activity"/>
    <property type="evidence" value="ECO:0007669"/>
    <property type="project" value="InterPro"/>
</dbReference>
<dbReference type="Gene3D" id="3.40.350.10">
    <property type="entry name" value="Creatinase/prolidase N-terminal domain"/>
    <property type="match status" value="1"/>
</dbReference>
<dbReference type="PANTHER" id="PTHR43226:SF1">
    <property type="entry name" value="XAA-PRO DIPEPTIDASE"/>
    <property type="match status" value="1"/>
</dbReference>
<dbReference type="SUPFAM" id="SSF53092">
    <property type="entry name" value="Creatinase/prolidase N-terminal domain"/>
    <property type="match status" value="1"/>
</dbReference>
<evidence type="ECO:0000256" key="2">
    <source>
        <dbReference type="ARBA" id="ARBA00008766"/>
    </source>
</evidence>
<dbReference type="AlphaFoldDB" id="A0A0X8HV76"/>
<dbReference type="FunFam" id="3.90.230.10:FF:000002">
    <property type="entry name" value="Xaa-Pro aminopeptidase 3"/>
    <property type="match status" value="1"/>
</dbReference>
<comment type="cofactor">
    <cofactor evidence="1">
        <name>Mn(2+)</name>
        <dbReference type="ChEBI" id="CHEBI:29035"/>
    </cofactor>
</comment>
<dbReference type="STRING" id="45286.A0A0X8HV76"/>